<comment type="caution">
    <text evidence="2">The sequence shown here is derived from an EMBL/GenBank/DDBJ whole genome shotgun (WGS) entry which is preliminary data.</text>
</comment>
<organism evidence="2 3">
    <name type="scientific">Acinetobacter beijerinckii ANC 3835</name>
    <dbReference type="NCBI Taxonomy" id="1217649"/>
    <lineage>
        <taxon>Bacteria</taxon>
        <taxon>Pseudomonadati</taxon>
        <taxon>Pseudomonadota</taxon>
        <taxon>Gammaproteobacteria</taxon>
        <taxon>Moraxellales</taxon>
        <taxon>Moraxellaceae</taxon>
        <taxon>Acinetobacter</taxon>
    </lineage>
</organism>
<dbReference type="PATRIC" id="fig|1217649.3.peg.1576"/>
<dbReference type="InterPro" id="IPR025668">
    <property type="entry name" value="Tnp_DDE_dom"/>
</dbReference>
<accession>N9FJ72</accession>
<evidence type="ECO:0000259" key="1">
    <source>
        <dbReference type="Pfam" id="PF13737"/>
    </source>
</evidence>
<protein>
    <recommendedName>
        <fullName evidence="1">Transposase DDE domain-containing protein</fullName>
    </recommendedName>
</protein>
<dbReference type="Pfam" id="PF13737">
    <property type="entry name" value="DDE_Tnp_1_5"/>
    <property type="match status" value="1"/>
</dbReference>
<dbReference type="Proteomes" id="UP000018417">
    <property type="component" value="Unassembled WGS sequence"/>
</dbReference>
<evidence type="ECO:0000313" key="3">
    <source>
        <dbReference type="Proteomes" id="UP000018417"/>
    </source>
</evidence>
<name>N9FJ72_9GAMM</name>
<gene>
    <name evidence="2" type="ORF">F934_01641</name>
</gene>
<sequence>MIKVLSCLTLRMTSGFVQDLIKICGPDWTAPDYSTLCRRLKHIDISICYQKSSDGLHLLMESTGLKFLGKG</sequence>
<dbReference type="AlphaFoldDB" id="N9FJ72"/>
<reference evidence="2 3" key="1">
    <citation type="submission" date="2013-02" db="EMBL/GenBank/DDBJ databases">
        <title>The Genome Sequence of Acinetobacter beijerinckii ANC 3835.</title>
        <authorList>
            <consortium name="The Broad Institute Genome Sequencing Platform"/>
            <consortium name="The Broad Institute Genome Sequencing Center for Infectious Disease"/>
            <person name="Cerqueira G."/>
            <person name="Feldgarden M."/>
            <person name="Courvalin P."/>
            <person name="Perichon B."/>
            <person name="Grillot-Courvalin C."/>
            <person name="Clermont D."/>
            <person name="Rocha E."/>
            <person name="Yoon E.-J."/>
            <person name="Nemec A."/>
            <person name="Walker B."/>
            <person name="Young S.K."/>
            <person name="Zeng Q."/>
            <person name="Gargeya S."/>
            <person name="Fitzgerald M."/>
            <person name="Haas B."/>
            <person name="Abouelleil A."/>
            <person name="Alvarado L."/>
            <person name="Arachchi H.M."/>
            <person name="Berlin A.M."/>
            <person name="Chapman S.B."/>
            <person name="Dewar J."/>
            <person name="Goldberg J."/>
            <person name="Griggs A."/>
            <person name="Gujja S."/>
            <person name="Hansen M."/>
            <person name="Howarth C."/>
            <person name="Imamovic A."/>
            <person name="Larimer J."/>
            <person name="McCowan C."/>
            <person name="Murphy C."/>
            <person name="Neiman D."/>
            <person name="Pearson M."/>
            <person name="Priest M."/>
            <person name="Roberts A."/>
            <person name="Saif S."/>
            <person name="Shea T."/>
            <person name="Sisk P."/>
            <person name="Sykes S."/>
            <person name="Wortman J."/>
            <person name="Nusbaum C."/>
            <person name="Birren B."/>
        </authorList>
    </citation>
    <scope>NUCLEOTIDE SEQUENCE [LARGE SCALE GENOMIC DNA]</scope>
    <source>
        <strain evidence="2 3">ANC 3835</strain>
    </source>
</reference>
<proteinExistence type="predicted"/>
<feature type="domain" description="Transposase DDE" evidence="1">
    <location>
        <begin position="1"/>
        <end position="70"/>
    </location>
</feature>
<evidence type="ECO:0000313" key="2">
    <source>
        <dbReference type="EMBL" id="ENW04909.1"/>
    </source>
</evidence>
<dbReference type="HOGENOM" id="CLU_158643_0_0_6"/>
<dbReference type="EMBL" id="APQK01000012">
    <property type="protein sequence ID" value="ENW04909.1"/>
    <property type="molecule type" value="Genomic_DNA"/>
</dbReference>